<geneLocation type="mitochondrion" evidence="2"/>
<keyword evidence="2" id="KW-0496">Mitochondrion</keyword>
<evidence type="ECO:0000259" key="1">
    <source>
        <dbReference type="Pfam" id="PF07453"/>
    </source>
</evidence>
<keyword evidence="2" id="KW-0540">Nuclease</keyword>
<dbReference type="SUPFAM" id="SSF64496">
    <property type="entry name" value="DNA-binding domain of intron-encoded endonucleases"/>
    <property type="match status" value="1"/>
</dbReference>
<evidence type="ECO:0000313" key="2">
    <source>
        <dbReference type="EMBL" id="AWJ63889.1"/>
    </source>
</evidence>
<dbReference type="AlphaFoldDB" id="A0A2S1WBF9"/>
<accession>A0A2S1WBF9</accession>
<protein>
    <submittedName>
        <fullName evidence="2">GIY-YIG endonuclease</fullName>
    </submittedName>
</protein>
<feature type="domain" description="Nuclease-associated modular DNA-binding 1" evidence="1">
    <location>
        <begin position="68"/>
        <end position="100"/>
    </location>
</feature>
<dbReference type="GO" id="GO:0004519">
    <property type="term" value="F:endonuclease activity"/>
    <property type="evidence" value="ECO:0007669"/>
    <property type="project" value="UniProtKB-KW"/>
</dbReference>
<dbReference type="RefSeq" id="YP_009493094.1">
    <property type="nucleotide sequence ID" value="NC_037936.1"/>
</dbReference>
<proteinExistence type="predicted"/>
<dbReference type="Pfam" id="PF07453">
    <property type="entry name" value="NUMOD1"/>
    <property type="match status" value="1"/>
</dbReference>
<dbReference type="InterPro" id="IPR003647">
    <property type="entry name" value="Intron_nuc_1_rpt"/>
</dbReference>
<organism evidence="2">
    <name type="scientific">Ganoderma tsugae</name>
    <name type="common">Hemlock varnish shelf mushroom</name>
    <name type="synonym">Polyporus tsugae</name>
    <dbReference type="NCBI Taxonomy" id="2075311"/>
    <lineage>
        <taxon>Eukaryota</taxon>
        <taxon>Fungi</taxon>
        <taxon>Dikarya</taxon>
        <taxon>Basidiomycota</taxon>
        <taxon>Agaricomycotina</taxon>
        <taxon>Agaricomycetes</taxon>
        <taxon>Polyporales</taxon>
        <taxon>Polyporaceae</taxon>
        <taxon>Polyporus</taxon>
    </lineage>
</organism>
<name>A0A2S1WBF9_GANTS</name>
<gene>
    <name evidence="2" type="primary">orf116</name>
</gene>
<keyword evidence="2" id="KW-0255">Endonuclease</keyword>
<sequence length="116" mass="13747">MQKAADHFKVDYKTILRHLDTNKATIKNNKLVLLFSKNLTLEEIKNIKVKSIENETIKLWVYKEINSKFILINNNEPTFNSKYIASKELKISHKTISNYLDTNKSYKDLFFYSQKL</sequence>
<dbReference type="GeneID" id="36953250"/>
<keyword evidence="2" id="KW-0378">Hydrolase</keyword>
<dbReference type="InterPro" id="IPR010896">
    <property type="entry name" value="NUMOD1"/>
</dbReference>
<dbReference type="EMBL" id="MH252533">
    <property type="protein sequence ID" value="AWJ63889.1"/>
    <property type="molecule type" value="Genomic_DNA"/>
</dbReference>
<reference evidence="2" key="1">
    <citation type="journal article" date="2019" name="Int. J. Biol. Macromol.">
        <title>The complete mitochondrial genomes of five important medicinal Ganoderma species: Features, evolution, and phylogeny.</title>
        <authorList>
            <person name="Li Q."/>
            <person name="Xiang D."/>
            <person name="Wan Y."/>
            <person name="Wu Q."/>
            <person name="Wu X."/>
            <person name="Ma C."/>
            <person name="Song Y."/>
            <person name="Zhao G."/>
            <person name="Huang W."/>
        </authorList>
    </citation>
    <scope>NUCLEOTIDE SEQUENCE</scope>
</reference>
<dbReference type="SMART" id="SM00497">
    <property type="entry name" value="IENR1"/>
    <property type="match status" value="1"/>
</dbReference>